<dbReference type="EMBL" id="JAQMWT010000659">
    <property type="protein sequence ID" value="KAJ8598722.1"/>
    <property type="molecule type" value="Genomic_DNA"/>
</dbReference>
<dbReference type="AlphaFoldDB" id="A0AAD7XEX2"/>
<reference evidence="8" key="1">
    <citation type="submission" date="2023-01" db="EMBL/GenBank/DDBJ databases">
        <title>Metagenome sequencing of chrysophaentin producing Chrysophaeum taylorii.</title>
        <authorList>
            <person name="Davison J."/>
            <person name="Bewley C."/>
        </authorList>
    </citation>
    <scope>NUCLEOTIDE SEQUENCE</scope>
    <source>
        <strain evidence="8">NIES-1699</strain>
    </source>
</reference>
<evidence type="ECO:0000256" key="3">
    <source>
        <dbReference type="ARBA" id="ARBA00022475"/>
    </source>
</evidence>
<dbReference type="PANTHER" id="PTHR33281:SF19">
    <property type="entry name" value="VOLTAGE-DEPENDENT ANION CHANNEL-FORMING PROTEIN YNEE"/>
    <property type="match status" value="1"/>
</dbReference>
<evidence type="ECO:0000313" key="9">
    <source>
        <dbReference type="Proteomes" id="UP001230188"/>
    </source>
</evidence>
<dbReference type="GO" id="GO:0005254">
    <property type="term" value="F:chloride channel activity"/>
    <property type="evidence" value="ECO:0007669"/>
    <property type="project" value="InterPro"/>
</dbReference>
<evidence type="ECO:0000313" key="8">
    <source>
        <dbReference type="EMBL" id="KAJ8598722.1"/>
    </source>
</evidence>
<accession>A0AAD7XEX2</accession>
<evidence type="ECO:0000256" key="6">
    <source>
        <dbReference type="ARBA" id="ARBA00023065"/>
    </source>
</evidence>
<dbReference type="PANTHER" id="PTHR33281">
    <property type="entry name" value="UPF0187 PROTEIN YNEE"/>
    <property type="match status" value="1"/>
</dbReference>
<evidence type="ECO:0000256" key="7">
    <source>
        <dbReference type="ARBA" id="ARBA00023136"/>
    </source>
</evidence>
<evidence type="ECO:0000256" key="5">
    <source>
        <dbReference type="ARBA" id="ARBA00022989"/>
    </source>
</evidence>
<protein>
    <submittedName>
        <fullName evidence="8">Uncharacterized protein</fullName>
    </submittedName>
</protein>
<keyword evidence="6" id="KW-0406">Ion transport</keyword>
<keyword evidence="7" id="KW-0472">Membrane</keyword>
<dbReference type="InterPro" id="IPR044669">
    <property type="entry name" value="YneE/VCCN1/2-like"/>
</dbReference>
<keyword evidence="5" id="KW-1133">Transmembrane helix</keyword>
<keyword evidence="2" id="KW-0813">Transport</keyword>
<organism evidence="8 9">
    <name type="scientific">Chrysophaeum taylorii</name>
    <dbReference type="NCBI Taxonomy" id="2483200"/>
    <lineage>
        <taxon>Eukaryota</taxon>
        <taxon>Sar</taxon>
        <taxon>Stramenopiles</taxon>
        <taxon>Ochrophyta</taxon>
        <taxon>Pelagophyceae</taxon>
        <taxon>Pelagomonadales</taxon>
        <taxon>Pelagomonadaceae</taxon>
        <taxon>Chrysophaeum</taxon>
    </lineage>
</organism>
<comment type="subcellular location">
    <subcellularLocation>
        <location evidence="1">Cell membrane</location>
        <topology evidence="1">Multi-pass membrane protein</topology>
    </subcellularLocation>
</comment>
<evidence type="ECO:0000256" key="1">
    <source>
        <dbReference type="ARBA" id="ARBA00004651"/>
    </source>
</evidence>
<keyword evidence="4" id="KW-0812">Transmembrane</keyword>
<keyword evidence="9" id="KW-1185">Reference proteome</keyword>
<proteinExistence type="predicted"/>
<comment type="caution">
    <text evidence="8">The sequence shown here is derived from an EMBL/GenBank/DDBJ whole genome shotgun (WGS) entry which is preliminary data.</text>
</comment>
<evidence type="ECO:0000256" key="4">
    <source>
        <dbReference type="ARBA" id="ARBA00022692"/>
    </source>
</evidence>
<dbReference type="GO" id="GO:0005886">
    <property type="term" value="C:plasma membrane"/>
    <property type="evidence" value="ECO:0007669"/>
    <property type="project" value="UniProtKB-SubCell"/>
</dbReference>
<keyword evidence="3" id="KW-1003">Cell membrane</keyword>
<evidence type="ECO:0000256" key="2">
    <source>
        <dbReference type="ARBA" id="ARBA00022448"/>
    </source>
</evidence>
<gene>
    <name evidence="8" type="ORF">CTAYLR_010215</name>
</gene>
<dbReference type="Proteomes" id="UP001230188">
    <property type="component" value="Unassembled WGS sequence"/>
</dbReference>
<dbReference type="Pfam" id="PF25539">
    <property type="entry name" value="Bestrophin_2"/>
    <property type="match status" value="1"/>
</dbReference>
<sequence>MIRRLALVASAAAFVPPSWERRMELRSVLEELREPSPILVTEGPKLRSDAWLDNLMSIPRSRILRRVGSHVTATTAWAAAVLYANEVAPGSLPVVSPTPLQVLGTAISLLLAFRTSQSYDRFWNGRDVWSDVWSSCRGLKRSIVTWRSSDALDDVSKVALGLTALYPATLIHHLRSELDDPSTRRDLEKLLGVFFETLDTPQSPGLWLAKVSAVDENLPLAIIDVLAILQRDLRSDRLRRGLFDDGEFAIANYEAHLDRLGRSLSNAEKIVVTPVPPSYTRHTSRLLSIWALALPLTFANLEPPFVVLPFVIILSWALFALEEIGKIIEEPFGTDSEDIGLDLPLEKYASRIAKDVLNVQDHHDALAPLLADLGLRGAGVDEQAQP</sequence>
<name>A0AAD7XEX2_9STRA</name>